<feature type="compositionally biased region" description="Low complexity" evidence="1">
    <location>
        <begin position="145"/>
        <end position="154"/>
    </location>
</feature>
<reference evidence="2" key="1">
    <citation type="submission" date="2020-02" db="EMBL/GenBank/DDBJ databases">
        <authorList>
            <person name="Meier V. D."/>
        </authorList>
    </citation>
    <scope>NUCLEOTIDE SEQUENCE</scope>
    <source>
        <strain evidence="2">AVDCRST_MAG57</strain>
    </source>
</reference>
<dbReference type="EMBL" id="CADCTI010000245">
    <property type="protein sequence ID" value="CAA9267173.1"/>
    <property type="molecule type" value="Genomic_DNA"/>
</dbReference>
<sequence>DARAGEPRLARPPPRTRPAPRRGRAARRRQRGLLHPARTRPRDQSVCAGAGLACLRVEVALRRAAAPVPSRRPRAAHPSRHHRCRGSPPPAAPRRMVRPARPHLQPSLRHPGQQRDRRRPVRLAGRPAARQPHGADVPEPKGTVPLRGLGPGRPQLRRELPPGLRHGPRRPPHPSRPDPAARREHRLHQPVERERRQGQASRGQALRPPERRPDHAAVADLRRPIRARPGTRRVPRRTRLVLGRRPAAARDPRRHPTDHQCL</sequence>
<evidence type="ECO:0000256" key="1">
    <source>
        <dbReference type="SAM" id="MobiDB-lite"/>
    </source>
</evidence>
<feature type="compositionally biased region" description="Basic residues" evidence="1">
    <location>
        <begin position="18"/>
        <end position="32"/>
    </location>
</feature>
<feature type="compositionally biased region" description="Basic and acidic residues" evidence="1">
    <location>
        <begin position="248"/>
        <end position="262"/>
    </location>
</feature>
<feature type="compositionally biased region" description="Basic and acidic residues" evidence="1">
    <location>
        <begin position="175"/>
        <end position="197"/>
    </location>
</feature>
<gene>
    <name evidence="2" type="ORF">AVDCRST_MAG57-2909</name>
</gene>
<feature type="region of interest" description="Disordered" evidence="1">
    <location>
        <begin position="1"/>
        <end position="47"/>
    </location>
</feature>
<organism evidence="2">
    <name type="scientific">uncultured Blastococcus sp</name>
    <dbReference type="NCBI Taxonomy" id="217144"/>
    <lineage>
        <taxon>Bacteria</taxon>
        <taxon>Bacillati</taxon>
        <taxon>Actinomycetota</taxon>
        <taxon>Actinomycetes</taxon>
        <taxon>Geodermatophilales</taxon>
        <taxon>Geodermatophilaceae</taxon>
        <taxon>Blastococcus</taxon>
        <taxon>environmental samples</taxon>
    </lineage>
</organism>
<feature type="region of interest" description="Disordered" evidence="1">
    <location>
        <begin position="63"/>
        <end position="262"/>
    </location>
</feature>
<proteinExistence type="predicted"/>
<feature type="compositionally biased region" description="Basic residues" evidence="1">
    <location>
        <begin position="224"/>
        <end position="239"/>
    </location>
</feature>
<feature type="non-terminal residue" evidence="2">
    <location>
        <position position="262"/>
    </location>
</feature>
<protein>
    <submittedName>
        <fullName evidence="2">HigA protein (Antitoxin to HigB)</fullName>
    </submittedName>
</protein>
<feature type="compositionally biased region" description="Basic residues" evidence="1">
    <location>
        <begin position="71"/>
        <end position="85"/>
    </location>
</feature>
<feature type="compositionally biased region" description="Basic and acidic residues" evidence="1">
    <location>
        <begin position="208"/>
        <end position="223"/>
    </location>
</feature>
<dbReference type="AlphaFoldDB" id="A0A6J4J4W0"/>
<feature type="non-terminal residue" evidence="2">
    <location>
        <position position="1"/>
    </location>
</feature>
<accession>A0A6J4J4W0</accession>
<evidence type="ECO:0000313" key="2">
    <source>
        <dbReference type="EMBL" id="CAA9267173.1"/>
    </source>
</evidence>
<name>A0A6J4J4W0_9ACTN</name>